<dbReference type="GO" id="GO:0016491">
    <property type="term" value="F:oxidoreductase activity"/>
    <property type="evidence" value="ECO:0007669"/>
    <property type="project" value="UniProtKB-KW"/>
</dbReference>
<name>A0A2Z4FJ34_9DELT</name>
<dbReference type="CDD" id="cd13861">
    <property type="entry name" value="CuRO_1_CumA_like"/>
    <property type="match status" value="1"/>
</dbReference>
<dbReference type="GO" id="GO:0005507">
    <property type="term" value="F:copper ion binding"/>
    <property type="evidence" value="ECO:0007669"/>
    <property type="project" value="InterPro"/>
</dbReference>
<evidence type="ECO:0000313" key="6">
    <source>
        <dbReference type="EMBL" id="AWV88676.1"/>
    </source>
</evidence>
<dbReference type="Proteomes" id="UP000249799">
    <property type="component" value="Chromosome"/>
</dbReference>
<dbReference type="Pfam" id="PF07732">
    <property type="entry name" value="Cu-oxidase_3"/>
    <property type="match status" value="1"/>
</dbReference>
<feature type="domain" description="Plastocyanin-like" evidence="5">
    <location>
        <begin position="75"/>
        <end position="186"/>
    </location>
</feature>
<dbReference type="InterPro" id="IPR011706">
    <property type="entry name" value="Cu-oxidase_C"/>
</dbReference>
<dbReference type="PROSITE" id="PS00079">
    <property type="entry name" value="MULTICOPPER_OXIDASE1"/>
    <property type="match status" value="1"/>
</dbReference>
<organism evidence="6 7">
    <name type="scientific">Bradymonas sediminis</name>
    <dbReference type="NCBI Taxonomy" id="1548548"/>
    <lineage>
        <taxon>Bacteria</taxon>
        <taxon>Deltaproteobacteria</taxon>
        <taxon>Bradymonadales</taxon>
        <taxon>Bradymonadaceae</taxon>
        <taxon>Bradymonas</taxon>
    </lineage>
</organism>
<feature type="domain" description="Plastocyanin-like" evidence="4">
    <location>
        <begin position="365"/>
        <end position="479"/>
    </location>
</feature>
<evidence type="ECO:0000259" key="3">
    <source>
        <dbReference type="Pfam" id="PF00394"/>
    </source>
</evidence>
<dbReference type="OrthoDB" id="9757546at2"/>
<dbReference type="InterPro" id="IPR002355">
    <property type="entry name" value="Cu_oxidase_Cu_BS"/>
</dbReference>
<dbReference type="CDD" id="cd13885">
    <property type="entry name" value="CuRO_2_CumA_like"/>
    <property type="match status" value="1"/>
</dbReference>
<evidence type="ECO:0000313" key="7">
    <source>
        <dbReference type="Proteomes" id="UP000249799"/>
    </source>
</evidence>
<keyword evidence="7" id="KW-1185">Reference proteome</keyword>
<evidence type="ECO:0000256" key="1">
    <source>
        <dbReference type="ARBA" id="ARBA00022723"/>
    </source>
</evidence>
<proteinExistence type="predicted"/>
<dbReference type="Gene3D" id="2.60.40.420">
    <property type="entry name" value="Cupredoxins - blue copper proteins"/>
    <property type="match status" value="3"/>
</dbReference>
<feature type="domain" description="Plastocyanin-like" evidence="3">
    <location>
        <begin position="231"/>
        <end position="323"/>
    </location>
</feature>
<dbReference type="EMBL" id="CP030032">
    <property type="protein sequence ID" value="AWV88676.1"/>
    <property type="molecule type" value="Genomic_DNA"/>
</dbReference>
<dbReference type="Pfam" id="PF00394">
    <property type="entry name" value="Cu-oxidase"/>
    <property type="match status" value="1"/>
</dbReference>
<dbReference type="PANTHER" id="PTHR11709">
    <property type="entry name" value="MULTI-COPPER OXIDASE"/>
    <property type="match status" value="1"/>
</dbReference>
<dbReference type="InterPro" id="IPR033138">
    <property type="entry name" value="Cu_oxidase_CS"/>
</dbReference>
<dbReference type="RefSeq" id="WP_111332617.1">
    <property type="nucleotide sequence ID" value="NZ_CP030032.1"/>
</dbReference>
<dbReference type="PANTHER" id="PTHR11709:SF2">
    <property type="entry name" value="MULTICOPPER OXIDASE LPR1"/>
    <property type="match status" value="1"/>
</dbReference>
<evidence type="ECO:0000256" key="2">
    <source>
        <dbReference type="ARBA" id="ARBA00023002"/>
    </source>
</evidence>
<dbReference type="Pfam" id="PF07731">
    <property type="entry name" value="Cu-oxidase_2"/>
    <property type="match status" value="1"/>
</dbReference>
<protein>
    <submittedName>
        <fullName evidence="6">Multicopper oxidase family protein</fullName>
    </submittedName>
</protein>
<evidence type="ECO:0000259" key="5">
    <source>
        <dbReference type="Pfam" id="PF07732"/>
    </source>
</evidence>
<dbReference type="SUPFAM" id="SSF49503">
    <property type="entry name" value="Cupredoxins"/>
    <property type="match status" value="3"/>
</dbReference>
<dbReference type="InterPro" id="IPR001117">
    <property type="entry name" value="Cu-oxidase_2nd"/>
</dbReference>
<dbReference type="InterPro" id="IPR011707">
    <property type="entry name" value="Cu-oxidase-like_N"/>
</dbReference>
<accession>A0A2Z4FJ34</accession>
<dbReference type="InterPro" id="IPR008972">
    <property type="entry name" value="Cupredoxin"/>
</dbReference>
<dbReference type="AlphaFoldDB" id="A0A2Z4FJ34"/>
<gene>
    <name evidence="6" type="ORF">DN745_04715</name>
</gene>
<dbReference type="PROSITE" id="PS00080">
    <property type="entry name" value="MULTICOPPER_OXIDASE2"/>
    <property type="match status" value="1"/>
</dbReference>
<dbReference type="KEGG" id="bsed:DN745_04715"/>
<reference evidence="6 7" key="1">
    <citation type="submission" date="2018-06" db="EMBL/GenBank/DDBJ databases">
        <title>Lujinxingia sediminis gen. nov. sp. nov., a new facultative anaerobic member of the class Deltaproteobacteria, and proposal of Lujinxingaceae fam. nov.</title>
        <authorList>
            <person name="Guo L.-Y."/>
            <person name="Li C.-M."/>
            <person name="Wang S."/>
            <person name="Du Z.-J."/>
        </authorList>
    </citation>
    <scope>NUCLEOTIDE SEQUENCE [LARGE SCALE GENOMIC DNA]</scope>
    <source>
        <strain evidence="6 7">FA350</strain>
    </source>
</reference>
<dbReference type="InterPro" id="IPR045087">
    <property type="entry name" value="Cu-oxidase_fam"/>
</dbReference>
<sequence length="480" mass="54031">MSAFRALLIALLCGTLSYLVACDTKVTGPGTTSAQHEKSPDAQLARFEAELARAYPADAPKPTKTREFELRAAPTTVKQIDGRDLDVWAYNGQVPGPVLRVKLGEEVLVRFKNDLPQATTIHWHGVRVPNAMDGVPGVTQDAIEPGESFEYRFVPKDAGTFWFHPHHQTPEQVGRGLYGVLVVEDAEPLGYTRDEMWVLDDWKLGRDGQIDPRFVTRHDLSHDGRWGRDITVNGESHKVMEVRPGERLRLRLLDASNGRVYQLRFDGLDAKVIATDGMYTGKPVTLLGQKTAPGNRLDVDITIPKDAAGKSFALMNDFGRQPTVLATLKVAGEPVETPTFEPPFNPNLPKWEGALERDIDQTYVLDARRGGPHGIEWTINGEVWGTHEPTVLKEGRWKRIRFQNDSFRLHPMHIHGQFFKVLARNGVPVDEPFLRDTVLLERKEVIDVGMVPLDWGYWMMHCHILEHAEAGMMTEIHVEK</sequence>
<keyword evidence="2" id="KW-0560">Oxidoreductase</keyword>
<evidence type="ECO:0000259" key="4">
    <source>
        <dbReference type="Pfam" id="PF07731"/>
    </source>
</evidence>
<keyword evidence="1" id="KW-0479">Metal-binding</keyword>